<gene>
    <name evidence="2" type="ORF">DCCM_2682</name>
</gene>
<organism evidence="2 3">
    <name type="scientific">Desulfocucumis palustris</name>
    <dbReference type="NCBI Taxonomy" id="1898651"/>
    <lineage>
        <taxon>Bacteria</taxon>
        <taxon>Bacillati</taxon>
        <taxon>Bacillota</taxon>
        <taxon>Clostridia</taxon>
        <taxon>Eubacteriales</taxon>
        <taxon>Desulfocucumaceae</taxon>
        <taxon>Desulfocucumis</taxon>
    </lineage>
</organism>
<keyword evidence="1" id="KW-1133">Transmembrane helix</keyword>
<keyword evidence="1" id="KW-0812">Transmembrane</keyword>
<dbReference type="AlphaFoldDB" id="A0A2L2XB97"/>
<reference evidence="3" key="1">
    <citation type="submission" date="2018-02" db="EMBL/GenBank/DDBJ databases">
        <title>Genome sequence of Desulfocucumis palustris strain NAW-5.</title>
        <authorList>
            <person name="Watanabe M."/>
            <person name="Kojima H."/>
            <person name="Fukui M."/>
        </authorList>
    </citation>
    <scope>NUCLEOTIDE SEQUENCE [LARGE SCALE GENOMIC DNA]</scope>
    <source>
        <strain evidence="3">NAW-5</strain>
    </source>
</reference>
<accession>A0A2L2XB97</accession>
<dbReference type="Proteomes" id="UP000239549">
    <property type="component" value="Unassembled WGS sequence"/>
</dbReference>
<protein>
    <submittedName>
        <fullName evidence="2">Uncharacterized protein</fullName>
    </submittedName>
</protein>
<proteinExistence type="predicted"/>
<evidence type="ECO:0000313" key="3">
    <source>
        <dbReference type="Proteomes" id="UP000239549"/>
    </source>
</evidence>
<evidence type="ECO:0000313" key="2">
    <source>
        <dbReference type="EMBL" id="GBF33579.1"/>
    </source>
</evidence>
<evidence type="ECO:0000256" key="1">
    <source>
        <dbReference type="SAM" id="Phobius"/>
    </source>
</evidence>
<dbReference type="EMBL" id="BFAV01000104">
    <property type="protein sequence ID" value="GBF33579.1"/>
    <property type="molecule type" value="Genomic_DNA"/>
</dbReference>
<keyword evidence="1" id="KW-0472">Membrane</keyword>
<comment type="caution">
    <text evidence="2">The sequence shown here is derived from an EMBL/GenBank/DDBJ whole genome shotgun (WGS) entry which is preliminary data.</text>
</comment>
<feature type="transmembrane region" description="Helical" evidence="1">
    <location>
        <begin position="14"/>
        <end position="35"/>
    </location>
</feature>
<keyword evidence="3" id="KW-1185">Reference proteome</keyword>
<name>A0A2L2XB97_9FIRM</name>
<sequence length="37" mass="3931">MATSTFGSSIGSLAPLYCLLVIIILLLLIIIAILLTR</sequence>